<feature type="domain" description="PPIase FKBP-type" evidence="7">
    <location>
        <begin position="48"/>
        <end position="151"/>
    </location>
</feature>
<name>A0ABD3RAN2_9STRA</name>
<dbReference type="Proteomes" id="UP001530377">
    <property type="component" value="Unassembled WGS sequence"/>
</dbReference>
<keyword evidence="9" id="KW-1185">Reference proteome</keyword>
<accession>A0ABD3RAN2</accession>
<gene>
    <name evidence="8" type="ORF">ACHAXA_006119</name>
</gene>
<dbReference type="InterPro" id="IPR046357">
    <property type="entry name" value="PPIase_dom_sf"/>
</dbReference>
<evidence type="ECO:0000256" key="4">
    <source>
        <dbReference type="ARBA" id="ARBA00023235"/>
    </source>
</evidence>
<dbReference type="EC" id="5.2.1.8" evidence="2 5"/>
<evidence type="ECO:0000313" key="8">
    <source>
        <dbReference type="EMBL" id="KAL3810004.1"/>
    </source>
</evidence>
<dbReference type="EMBL" id="JALLPB020000359">
    <property type="protein sequence ID" value="KAL3810004.1"/>
    <property type="molecule type" value="Genomic_DNA"/>
</dbReference>
<dbReference type="SUPFAM" id="SSF54534">
    <property type="entry name" value="FKBP-like"/>
    <property type="match status" value="1"/>
</dbReference>
<keyword evidence="6" id="KW-0732">Signal</keyword>
<evidence type="ECO:0000256" key="5">
    <source>
        <dbReference type="PROSITE-ProRule" id="PRU00277"/>
    </source>
</evidence>
<keyword evidence="3 5" id="KW-0697">Rotamase</keyword>
<comment type="caution">
    <text evidence="8">The sequence shown here is derived from an EMBL/GenBank/DDBJ whole genome shotgun (WGS) entry which is preliminary data.</text>
</comment>
<dbReference type="PANTHER" id="PTHR10516">
    <property type="entry name" value="PEPTIDYL-PROLYL CIS-TRANS ISOMERASE"/>
    <property type="match status" value="1"/>
</dbReference>
<dbReference type="Gene3D" id="3.10.50.40">
    <property type="match status" value="1"/>
</dbReference>
<dbReference type="PROSITE" id="PS50059">
    <property type="entry name" value="FKBP_PPIASE"/>
    <property type="match status" value="1"/>
</dbReference>
<proteinExistence type="predicted"/>
<dbReference type="Pfam" id="PF00254">
    <property type="entry name" value="FKBP_C"/>
    <property type="match status" value="1"/>
</dbReference>
<dbReference type="InterPro" id="IPR001179">
    <property type="entry name" value="PPIase_FKBP_dom"/>
</dbReference>
<reference evidence="8 9" key="1">
    <citation type="submission" date="2024-10" db="EMBL/GenBank/DDBJ databases">
        <title>Updated reference genomes for cyclostephanoid diatoms.</title>
        <authorList>
            <person name="Roberts W.R."/>
            <person name="Alverson A.J."/>
        </authorList>
    </citation>
    <scope>NUCLEOTIDE SEQUENCE [LARGE SCALE GENOMIC DNA]</scope>
    <source>
        <strain evidence="8 9">AJA228-03</strain>
    </source>
</reference>
<evidence type="ECO:0000256" key="1">
    <source>
        <dbReference type="ARBA" id="ARBA00000971"/>
    </source>
</evidence>
<organism evidence="8 9">
    <name type="scientific">Cyclostephanos tholiformis</name>
    <dbReference type="NCBI Taxonomy" id="382380"/>
    <lineage>
        <taxon>Eukaryota</taxon>
        <taxon>Sar</taxon>
        <taxon>Stramenopiles</taxon>
        <taxon>Ochrophyta</taxon>
        <taxon>Bacillariophyta</taxon>
        <taxon>Coscinodiscophyceae</taxon>
        <taxon>Thalassiosirophycidae</taxon>
        <taxon>Stephanodiscales</taxon>
        <taxon>Stephanodiscaceae</taxon>
        <taxon>Cyclostephanos</taxon>
    </lineage>
</organism>
<feature type="chain" id="PRO_5044762391" description="peptidylprolyl isomerase" evidence="6">
    <location>
        <begin position="26"/>
        <end position="159"/>
    </location>
</feature>
<dbReference type="InterPro" id="IPR050689">
    <property type="entry name" value="FKBP-type_PPIase"/>
</dbReference>
<dbReference type="PANTHER" id="PTHR10516:SF443">
    <property type="entry name" value="FK506-BINDING PROTEIN 59-RELATED"/>
    <property type="match status" value="1"/>
</dbReference>
<evidence type="ECO:0000259" key="7">
    <source>
        <dbReference type="PROSITE" id="PS50059"/>
    </source>
</evidence>
<evidence type="ECO:0000256" key="3">
    <source>
        <dbReference type="ARBA" id="ARBA00023110"/>
    </source>
</evidence>
<dbReference type="GO" id="GO:0003755">
    <property type="term" value="F:peptidyl-prolyl cis-trans isomerase activity"/>
    <property type="evidence" value="ECO:0007669"/>
    <property type="project" value="UniProtKB-KW"/>
</dbReference>
<evidence type="ECO:0000313" key="9">
    <source>
        <dbReference type="Proteomes" id="UP001530377"/>
    </source>
</evidence>
<keyword evidence="4 5" id="KW-0413">Isomerase</keyword>
<feature type="signal peptide" evidence="6">
    <location>
        <begin position="1"/>
        <end position="25"/>
    </location>
</feature>
<sequence length="159" mass="17533">MIKSTPHRSLFHILLPFFRSTIVIAFSLAKEVIVEIQSAGRGPPVNQSSRYRSHVTLYIENSDGTRTPSGWSTRESDGADRDAPFAFQPGVNLIEGWTEGVLKMREGERSWLHVPSDKGYGAQSMGSPNGGGFYIPSNSDLLFDIEILGVEGEYGKQDL</sequence>
<dbReference type="AlphaFoldDB" id="A0ABD3RAN2"/>
<evidence type="ECO:0000256" key="6">
    <source>
        <dbReference type="SAM" id="SignalP"/>
    </source>
</evidence>
<evidence type="ECO:0000256" key="2">
    <source>
        <dbReference type="ARBA" id="ARBA00013194"/>
    </source>
</evidence>
<protein>
    <recommendedName>
        <fullName evidence="2 5">peptidylprolyl isomerase</fullName>
        <ecNumber evidence="2 5">5.2.1.8</ecNumber>
    </recommendedName>
</protein>
<comment type="catalytic activity">
    <reaction evidence="1 5">
        <text>[protein]-peptidylproline (omega=180) = [protein]-peptidylproline (omega=0)</text>
        <dbReference type="Rhea" id="RHEA:16237"/>
        <dbReference type="Rhea" id="RHEA-COMP:10747"/>
        <dbReference type="Rhea" id="RHEA-COMP:10748"/>
        <dbReference type="ChEBI" id="CHEBI:83833"/>
        <dbReference type="ChEBI" id="CHEBI:83834"/>
        <dbReference type="EC" id="5.2.1.8"/>
    </reaction>
</comment>